<accession>A0AAV1WI51</accession>
<gene>
    <name evidence="1" type="ORF">LLUT_LOCUS9637</name>
</gene>
<proteinExistence type="predicted"/>
<dbReference type="Proteomes" id="UP001497480">
    <property type="component" value="Unassembled WGS sequence"/>
</dbReference>
<organism evidence="1 2">
    <name type="scientific">Lupinus luteus</name>
    <name type="common">European yellow lupine</name>
    <dbReference type="NCBI Taxonomy" id="3873"/>
    <lineage>
        <taxon>Eukaryota</taxon>
        <taxon>Viridiplantae</taxon>
        <taxon>Streptophyta</taxon>
        <taxon>Embryophyta</taxon>
        <taxon>Tracheophyta</taxon>
        <taxon>Spermatophyta</taxon>
        <taxon>Magnoliopsida</taxon>
        <taxon>eudicotyledons</taxon>
        <taxon>Gunneridae</taxon>
        <taxon>Pentapetalae</taxon>
        <taxon>rosids</taxon>
        <taxon>fabids</taxon>
        <taxon>Fabales</taxon>
        <taxon>Fabaceae</taxon>
        <taxon>Papilionoideae</taxon>
        <taxon>50 kb inversion clade</taxon>
        <taxon>genistoids sensu lato</taxon>
        <taxon>core genistoids</taxon>
        <taxon>Genisteae</taxon>
        <taxon>Lupinus</taxon>
    </lineage>
</organism>
<reference evidence="1 2" key="1">
    <citation type="submission" date="2024-03" db="EMBL/GenBank/DDBJ databases">
        <authorList>
            <person name="Martinez-Hernandez J."/>
        </authorList>
    </citation>
    <scope>NUCLEOTIDE SEQUENCE [LARGE SCALE GENOMIC DNA]</scope>
</reference>
<sequence length="123" mass="13717">MEAQLHYSGDVVIEDHGKKQELKIITKLLGLSHNSNEAKVGQKQHAPGLWKGLLRPQALFVDGNTCIGENLRCLLIHASTKGYYVFGGGWERSGNVFEAAESFPEKLNRDAATRQNQRTGRNR</sequence>
<dbReference type="AlphaFoldDB" id="A0AAV1WI51"/>
<protein>
    <submittedName>
        <fullName evidence="1">Uncharacterized protein</fullName>
    </submittedName>
</protein>
<evidence type="ECO:0000313" key="2">
    <source>
        <dbReference type="Proteomes" id="UP001497480"/>
    </source>
</evidence>
<keyword evidence="2" id="KW-1185">Reference proteome</keyword>
<evidence type="ECO:0000313" key="1">
    <source>
        <dbReference type="EMBL" id="CAL0308577.1"/>
    </source>
</evidence>
<dbReference type="EMBL" id="CAXHTB010000006">
    <property type="protein sequence ID" value="CAL0308577.1"/>
    <property type="molecule type" value="Genomic_DNA"/>
</dbReference>
<name>A0AAV1WI51_LUPLU</name>
<comment type="caution">
    <text evidence="1">The sequence shown here is derived from an EMBL/GenBank/DDBJ whole genome shotgun (WGS) entry which is preliminary data.</text>
</comment>